<dbReference type="InterPro" id="IPR005135">
    <property type="entry name" value="Endo/exonuclease/phosphatase"/>
</dbReference>
<dbReference type="PROSITE" id="PS50158">
    <property type="entry name" value="ZF_CCHC"/>
    <property type="match status" value="1"/>
</dbReference>
<proteinExistence type="predicted"/>
<organism evidence="5">
    <name type="scientific">Menopon gallinae</name>
    <name type="common">poultry shaft louse</name>
    <dbReference type="NCBI Taxonomy" id="328185"/>
    <lineage>
        <taxon>Eukaryota</taxon>
        <taxon>Metazoa</taxon>
        <taxon>Ecdysozoa</taxon>
        <taxon>Arthropoda</taxon>
        <taxon>Hexapoda</taxon>
        <taxon>Insecta</taxon>
        <taxon>Pterygota</taxon>
        <taxon>Neoptera</taxon>
        <taxon>Paraneoptera</taxon>
        <taxon>Psocodea</taxon>
        <taxon>Troctomorpha</taxon>
        <taxon>Phthiraptera</taxon>
        <taxon>Amblycera</taxon>
        <taxon>Menoponidae</taxon>
        <taxon>Menopon</taxon>
    </lineage>
</organism>
<feature type="region of interest" description="Disordered" evidence="2">
    <location>
        <begin position="1"/>
        <end position="68"/>
    </location>
</feature>
<dbReference type="Pfam" id="PF14529">
    <property type="entry name" value="Exo_endo_phos_2"/>
    <property type="match status" value="1"/>
</dbReference>
<dbReference type="PANTHER" id="PTHR19446">
    <property type="entry name" value="REVERSE TRANSCRIPTASES"/>
    <property type="match status" value="1"/>
</dbReference>
<keyword evidence="1" id="KW-0862">Zinc</keyword>
<keyword evidence="1" id="KW-0479">Metal-binding</keyword>
<reference evidence="5" key="1">
    <citation type="journal article" date="2024" name="Gigascience">
        <title>Chromosome-level genome of the poultry shaft louse Menopon gallinae provides insight into the host-switching and adaptive evolution of parasitic lice.</title>
        <authorList>
            <person name="Xu Y."/>
            <person name="Ma L."/>
            <person name="Liu S."/>
            <person name="Liang Y."/>
            <person name="Liu Q."/>
            <person name="He Z."/>
            <person name="Tian L."/>
            <person name="Duan Y."/>
            <person name="Cai W."/>
            <person name="Li H."/>
            <person name="Song F."/>
        </authorList>
    </citation>
    <scope>NUCLEOTIDE SEQUENCE</scope>
    <source>
        <strain evidence="5">Cailab_2023a</strain>
    </source>
</reference>
<dbReference type="InterPro" id="IPR036875">
    <property type="entry name" value="Znf_CCHC_sf"/>
</dbReference>
<dbReference type="CDD" id="cd01650">
    <property type="entry name" value="RT_nLTR_like"/>
    <property type="match status" value="1"/>
</dbReference>
<dbReference type="SUPFAM" id="SSF56219">
    <property type="entry name" value="DNase I-like"/>
    <property type="match status" value="1"/>
</dbReference>
<dbReference type="GO" id="GO:0071897">
    <property type="term" value="P:DNA biosynthetic process"/>
    <property type="evidence" value="ECO:0007669"/>
    <property type="project" value="UniProtKB-ARBA"/>
</dbReference>
<dbReference type="InterPro" id="IPR036691">
    <property type="entry name" value="Endo/exonu/phosph_ase_sf"/>
</dbReference>
<feature type="compositionally biased region" description="Low complexity" evidence="2">
    <location>
        <begin position="43"/>
        <end position="53"/>
    </location>
</feature>
<dbReference type="Gene3D" id="4.10.60.10">
    <property type="entry name" value="Zinc finger, CCHC-type"/>
    <property type="match status" value="1"/>
</dbReference>
<feature type="domain" description="Reverse transcriptase" evidence="4">
    <location>
        <begin position="812"/>
        <end position="1076"/>
    </location>
</feature>
<evidence type="ECO:0000313" key="5">
    <source>
        <dbReference type="EMBL" id="KAL0278094.1"/>
    </source>
</evidence>
<name>A0AAW2I7C1_9NEOP</name>
<evidence type="ECO:0008006" key="6">
    <source>
        <dbReference type="Google" id="ProtNLM"/>
    </source>
</evidence>
<dbReference type="GO" id="GO:0003824">
    <property type="term" value="F:catalytic activity"/>
    <property type="evidence" value="ECO:0007669"/>
    <property type="project" value="InterPro"/>
</dbReference>
<feature type="region of interest" description="Disordered" evidence="2">
    <location>
        <begin position="119"/>
        <end position="146"/>
    </location>
</feature>
<dbReference type="InterPro" id="IPR000477">
    <property type="entry name" value="RT_dom"/>
</dbReference>
<comment type="caution">
    <text evidence="5">The sequence shown here is derived from an EMBL/GenBank/DDBJ whole genome shotgun (WGS) entry which is preliminary data.</text>
</comment>
<feature type="compositionally biased region" description="Low complexity" evidence="2">
    <location>
        <begin position="22"/>
        <end position="35"/>
    </location>
</feature>
<feature type="compositionally biased region" description="Polar residues" evidence="2">
    <location>
        <begin position="9"/>
        <end position="20"/>
    </location>
</feature>
<dbReference type="EMBL" id="JARGDH010000001">
    <property type="protein sequence ID" value="KAL0278094.1"/>
    <property type="molecule type" value="Genomic_DNA"/>
</dbReference>
<evidence type="ECO:0000256" key="2">
    <source>
        <dbReference type="SAM" id="MobiDB-lite"/>
    </source>
</evidence>
<evidence type="ECO:0000259" key="4">
    <source>
        <dbReference type="PROSITE" id="PS50878"/>
    </source>
</evidence>
<dbReference type="GO" id="GO:0008270">
    <property type="term" value="F:zinc ion binding"/>
    <property type="evidence" value="ECO:0007669"/>
    <property type="project" value="UniProtKB-KW"/>
</dbReference>
<dbReference type="PROSITE" id="PS50878">
    <property type="entry name" value="RT_POL"/>
    <property type="match status" value="1"/>
</dbReference>
<keyword evidence="1" id="KW-0863">Zinc-finger</keyword>
<dbReference type="InterPro" id="IPR043502">
    <property type="entry name" value="DNA/RNA_pol_sf"/>
</dbReference>
<sequence length="1479" mass="168024">MLSHPEASSGDQRPKPTTSGMAARSPRSPIASSPNSEDEVLNQRTPPQTTPTRPQTPPGKKKARSCPTQALQIAAAEAIARLDKLHRARKIGELTKNKIIEIFFSFQVAATKAVKMTKEDETKVPPRTTTSSGTQTDENNEEETARITKEDLEKATTKIIKAVRKIRKERKSNWTITEEAASTKKKPATYADKLKEKMQGIERTLNKDKLTEDLYQQNLKDKYSKEEFLKQFRLLFQVGNKEAPRTSWVAEVTPGMRQSVLQQERLYHNWTSYRIEDYCGVTRCYRCHRFGHVAKNCRSAETCGHCAAEGHSIKDCPRKAEPQQCANCKWANRQHTRAVTDKSCGAYQAKSAAAFDDLRARWRRYDFDFVVMQEPPVTPTSRVMNLEGMIAVMPRNVGKRKLSCVYVREDIDAVAEVTDQEWLTAIHVSVGRLRFMVVNVYLSPSQPVEEKLAEVTDLLGRRSNVGILLCGDVNGQSPLWYGRQNNPRGRLIENFLQVNSLEVVNRYDAKLTTYAGDNGTTANIDVTAASPHLAEIVGGWHLEDWSISDHRAVIFEVDAGRRGGRPASLPGKLCVERVPKIVEAAMTDARNSIEAEPSADGKAACLNRMLQAATEKATVQRQRRKPSASWWTDELTEARRAVRLSRNRYCEEKTNDNLTRFRQLRNKYVGLLRKTKADNWRTTATDAATKNTWGIVYQLARDKLHYKTLASAVEGVDGERICEDSAKAVLQKFLPEDDPAEDTTEQKEIRRCTEEPADELREDQETFDLDEVKRAVWRMAPRKAPGRDGVTATVLRAAWASIGATMTNIYNFSYRHGVFPTCWKQGEMRLIPKKDGGSRPLTLLPVAGKVYEHLLRDRIDKHLEEKSPINQRQYGFRAGRSTTDAIMEMVKYVRTSPDTYVCTLFLDIQGAFDNAWWPLVLHRLRRSGCPRNLYEVVRDYFRCRTTHITGNEFIVSRKASRGCPQGSILGPTFWNIVMDTFLEVSFRFPHLSIAYADDGLILFSGNSRNELARRADEIGDALTKWSRSCKLRICNKKTHTMMLKGKFKAGRQPLQLYIDGERIRMASSTVYLGVTIDEGLSFQRHLRETATAARDALRCIRRYSGTAWGFSYRDQWRIYKAVFEGIITYAAPVWAPLLAADRYLKIVNRSQRNALLLITKAFRTVSTEALQVVAGAMPMDILLRQREALYHHRRGEGNPTDTEKSIRERFTAEWQQRWTSTPKGRHTFLLWPNAYTGHGRFNAKLHEHGIVGDSTCAICGCEEDTVEHALWECPPTTRHRQLLENEVDNDTYIAALRNPKKSQQIQQYIQAVLQSRERTGRYSRRAELTRRWMRWSSILWRNSPAEELQEFQLHTVTYGTACAPFLAIRTLLQLAPEGAHHFPKASASLSQQTYVDDILTGADTLEEVLELKRQLETLLMAGGFELAKWATSSGELAPNRSLEPFRSGSLPGVGIIGSDMSKIRYDQSDLRQPRKEAPT</sequence>
<protein>
    <recommendedName>
        <fullName evidence="6">Reverse transcriptase</fullName>
    </recommendedName>
</protein>
<dbReference type="SUPFAM" id="SSF56672">
    <property type="entry name" value="DNA/RNA polymerases"/>
    <property type="match status" value="2"/>
</dbReference>
<feature type="domain" description="CCHC-type" evidence="3">
    <location>
        <begin position="283"/>
        <end position="299"/>
    </location>
</feature>
<feature type="compositionally biased region" description="Polar residues" evidence="2">
    <location>
        <begin position="127"/>
        <end position="137"/>
    </location>
</feature>
<dbReference type="Pfam" id="PF00078">
    <property type="entry name" value="RVT_1"/>
    <property type="match status" value="1"/>
</dbReference>
<dbReference type="SMART" id="SM00343">
    <property type="entry name" value="ZnF_C2HC"/>
    <property type="match status" value="2"/>
</dbReference>
<evidence type="ECO:0000259" key="3">
    <source>
        <dbReference type="PROSITE" id="PS50158"/>
    </source>
</evidence>
<dbReference type="Gene3D" id="3.60.10.10">
    <property type="entry name" value="Endonuclease/exonuclease/phosphatase"/>
    <property type="match status" value="1"/>
</dbReference>
<evidence type="ECO:0000256" key="1">
    <source>
        <dbReference type="PROSITE-ProRule" id="PRU00047"/>
    </source>
</evidence>
<dbReference type="GO" id="GO:0003676">
    <property type="term" value="F:nucleic acid binding"/>
    <property type="evidence" value="ECO:0007669"/>
    <property type="project" value="InterPro"/>
</dbReference>
<gene>
    <name evidence="5" type="ORF">PYX00_000003</name>
</gene>
<accession>A0AAW2I7C1</accession>
<dbReference type="SUPFAM" id="SSF57756">
    <property type="entry name" value="Retrovirus zinc finger-like domains"/>
    <property type="match status" value="1"/>
</dbReference>
<dbReference type="InterPro" id="IPR001878">
    <property type="entry name" value="Znf_CCHC"/>
</dbReference>